<comment type="caution">
    <text evidence="2">The sequence shown here is derived from an EMBL/GenBank/DDBJ whole genome shotgun (WGS) entry which is preliminary data.</text>
</comment>
<dbReference type="AlphaFoldDB" id="A0A329RPD8"/>
<feature type="region of interest" description="Disordered" evidence="1">
    <location>
        <begin position="1"/>
        <end position="48"/>
    </location>
</feature>
<keyword evidence="3" id="KW-1185">Reference proteome</keyword>
<dbReference type="EMBL" id="MJFZ01000809">
    <property type="protein sequence ID" value="RAW24978.1"/>
    <property type="molecule type" value="Genomic_DNA"/>
</dbReference>
<dbReference type="VEuPathDB" id="FungiDB:PC110_g18602"/>
<organism evidence="2 3">
    <name type="scientific">Phytophthora cactorum</name>
    <dbReference type="NCBI Taxonomy" id="29920"/>
    <lineage>
        <taxon>Eukaryota</taxon>
        <taxon>Sar</taxon>
        <taxon>Stramenopiles</taxon>
        <taxon>Oomycota</taxon>
        <taxon>Peronosporomycetes</taxon>
        <taxon>Peronosporales</taxon>
        <taxon>Peronosporaceae</taxon>
        <taxon>Phytophthora</taxon>
    </lineage>
</organism>
<protein>
    <submittedName>
        <fullName evidence="2">Uncharacterized protein</fullName>
    </submittedName>
</protein>
<reference evidence="2 3" key="1">
    <citation type="submission" date="2018-01" db="EMBL/GenBank/DDBJ databases">
        <title>Draft genome of the strawberry crown rot pathogen Phytophthora cactorum.</title>
        <authorList>
            <person name="Armitage A.D."/>
            <person name="Lysoe E."/>
            <person name="Nellist C.F."/>
            <person name="Harrison R.J."/>
            <person name="Brurberg M.B."/>
        </authorList>
    </citation>
    <scope>NUCLEOTIDE SEQUENCE [LARGE SCALE GENOMIC DNA]</scope>
    <source>
        <strain evidence="2 3">10300</strain>
    </source>
</reference>
<feature type="compositionally biased region" description="Polar residues" evidence="1">
    <location>
        <begin position="130"/>
        <end position="139"/>
    </location>
</feature>
<evidence type="ECO:0000313" key="2">
    <source>
        <dbReference type="EMBL" id="RAW24978.1"/>
    </source>
</evidence>
<sequence length="335" mass="36964">MFKATHAATARDSKKAKAAEAATRAEAPAARRSAEKARERVRMADEEDRWAEARQQALDSLAVGKRKAYEKPPAAKKRKKVSRHITEADEDGDFDDESGPDAAGCVEFYRSPASQPSRPQTSRVLRMETTESAQNSVSNEVAAMQDDDNGALNSDCDGDGRDSVDWYVEEDGFSAESPDIAQAFMDARGMKDNNEDGLSNDRDGGLDGVAILNHQKKRTQKQLQREGLKAAIQTLPRDYSATNYWDTFTKDEMQVLEQDEKALKKVRVDGWEFATEAMLERAEAHPGLRSGDYCLMGEVREVAEPPLSLFFLLHASSALASNCYGKQSLLSSASQ</sequence>
<accession>A0A329RPD8</accession>
<gene>
    <name evidence="2" type="ORF">PC110_g18602</name>
</gene>
<feature type="compositionally biased region" description="Low complexity" evidence="1">
    <location>
        <begin position="19"/>
        <end position="31"/>
    </location>
</feature>
<feature type="compositionally biased region" description="Acidic residues" evidence="1">
    <location>
        <begin position="88"/>
        <end position="99"/>
    </location>
</feature>
<proteinExistence type="predicted"/>
<dbReference type="Proteomes" id="UP000251314">
    <property type="component" value="Unassembled WGS sequence"/>
</dbReference>
<feature type="compositionally biased region" description="Polar residues" evidence="1">
    <location>
        <begin position="112"/>
        <end position="123"/>
    </location>
</feature>
<feature type="region of interest" description="Disordered" evidence="1">
    <location>
        <begin position="61"/>
        <end position="164"/>
    </location>
</feature>
<name>A0A329RPD8_9STRA</name>
<evidence type="ECO:0000313" key="3">
    <source>
        <dbReference type="Proteomes" id="UP000251314"/>
    </source>
</evidence>
<feature type="compositionally biased region" description="Basic and acidic residues" evidence="1">
    <location>
        <begin position="9"/>
        <end position="18"/>
    </location>
</feature>
<evidence type="ECO:0000256" key="1">
    <source>
        <dbReference type="SAM" id="MobiDB-lite"/>
    </source>
</evidence>
<feature type="compositionally biased region" description="Basic and acidic residues" evidence="1">
    <location>
        <begin position="32"/>
        <end position="44"/>
    </location>
</feature>
<dbReference type="OrthoDB" id="128767at2759"/>
<feature type="compositionally biased region" description="Basic residues" evidence="1">
    <location>
        <begin position="64"/>
        <end position="83"/>
    </location>
</feature>